<dbReference type="GO" id="GO:0005886">
    <property type="term" value="C:plasma membrane"/>
    <property type="evidence" value="ECO:0007669"/>
    <property type="project" value="UniProtKB-SubCell"/>
</dbReference>
<evidence type="ECO:0000256" key="6">
    <source>
        <dbReference type="ARBA" id="ARBA00022989"/>
    </source>
</evidence>
<evidence type="ECO:0000256" key="5">
    <source>
        <dbReference type="ARBA" id="ARBA00022692"/>
    </source>
</evidence>
<dbReference type="InterPro" id="IPR020948">
    <property type="entry name" value="P_starv_induced_PsiE-like"/>
</dbReference>
<evidence type="ECO:0000256" key="3">
    <source>
        <dbReference type="ARBA" id="ARBA00021903"/>
    </source>
</evidence>
<comment type="subcellular location">
    <subcellularLocation>
        <location evidence="1">Cell inner membrane</location>
        <topology evidence="1">Multi-pass membrane protein</topology>
    </subcellularLocation>
</comment>
<organism evidence="9 10">
    <name type="scientific">Shewanella algicola</name>
    <dbReference type="NCBI Taxonomy" id="640633"/>
    <lineage>
        <taxon>Bacteria</taxon>
        <taxon>Pseudomonadati</taxon>
        <taxon>Pseudomonadota</taxon>
        <taxon>Gammaproteobacteria</taxon>
        <taxon>Alteromonadales</taxon>
        <taxon>Shewanellaceae</taxon>
        <taxon>Shewanella</taxon>
    </lineage>
</organism>
<comment type="caution">
    <text evidence="9">The sequence shown here is derived from an EMBL/GenBank/DDBJ whole genome shotgun (WGS) entry which is preliminary data.</text>
</comment>
<keyword evidence="5 8" id="KW-0812">Transmembrane</keyword>
<dbReference type="Proteomes" id="UP001139408">
    <property type="component" value="Unassembled WGS sequence"/>
</dbReference>
<dbReference type="EMBL" id="JAKILJ010000011">
    <property type="protein sequence ID" value="MCL1104917.1"/>
    <property type="molecule type" value="Genomic_DNA"/>
</dbReference>
<dbReference type="RefSeq" id="WP_188924509.1">
    <property type="nucleotide sequence ID" value="NZ_BMQI01000011.1"/>
</dbReference>
<dbReference type="Pfam" id="PF06146">
    <property type="entry name" value="PsiE"/>
    <property type="match status" value="1"/>
</dbReference>
<reference evidence="9" key="1">
    <citation type="submission" date="2022-01" db="EMBL/GenBank/DDBJ databases">
        <title>Whole genome-based taxonomy of the Shewanellaceae.</title>
        <authorList>
            <person name="Martin-Rodriguez A.J."/>
        </authorList>
    </citation>
    <scope>NUCLEOTIDE SEQUENCE</scope>
    <source>
        <strain evidence="9">DSM 23803</strain>
    </source>
</reference>
<dbReference type="InterPro" id="IPR009315">
    <property type="entry name" value="P_starv_induced_PsiE"/>
</dbReference>
<comment type="similarity">
    <text evidence="2">Belongs to the PsiE family.</text>
</comment>
<name>A0A9X1Z4E2_9GAMM</name>
<proteinExistence type="inferred from homology"/>
<feature type="transmembrane region" description="Helical" evidence="8">
    <location>
        <begin position="74"/>
        <end position="91"/>
    </location>
</feature>
<sequence>MPLHKAKELSIKSLKSFEHLVLFIIALATLFAIGEEILHMIDIRTVELADLLLLFIYLEVLAMVVNYIESGKLPIRMPLYIAIVALARYLILDMKGMEDWRILAISLSTIVLACTVIVIRWGQLKMPYPKNQDYDS</sequence>
<evidence type="ECO:0000313" key="10">
    <source>
        <dbReference type="Proteomes" id="UP001139408"/>
    </source>
</evidence>
<keyword evidence="4" id="KW-1003">Cell membrane</keyword>
<evidence type="ECO:0000256" key="7">
    <source>
        <dbReference type="ARBA" id="ARBA00023136"/>
    </source>
</evidence>
<evidence type="ECO:0000256" key="4">
    <source>
        <dbReference type="ARBA" id="ARBA00022475"/>
    </source>
</evidence>
<dbReference type="PANTHER" id="PTHR37819:SF1">
    <property type="entry name" value="PROTEIN PSIE"/>
    <property type="match status" value="1"/>
</dbReference>
<evidence type="ECO:0000256" key="2">
    <source>
        <dbReference type="ARBA" id="ARBA00005632"/>
    </source>
</evidence>
<accession>A0A9X1Z4E2</accession>
<evidence type="ECO:0000256" key="8">
    <source>
        <dbReference type="SAM" id="Phobius"/>
    </source>
</evidence>
<evidence type="ECO:0000256" key="1">
    <source>
        <dbReference type="ARBA" id="ARBA00004429"/>
    </source>
</evidence>
<protein>
    <recommendedName>
        <fullName evidence="3">Protein PsiE</fullName>
    </recommendedName>
</protein>
<keyword evidence="6 8" id="KW-1133">Transmembrane helix</keyword>
<keyword evidence="10" id="KW-1185">Reference proteome</keyword>
<gene>
    <name evidence="9" type="ORF">L2749_06540</name>
</gene>
<feature type="transmembrane region" description="Helical" evidence="8">
    <location>
        <begin position="103"/>
        <end position="122"/>
    </location>
</feature>
<dbReference type="AlphaFoldDB" id="A0A9X1Z4E2"/>
<dbReference type="PANTHER" id="PTHR37819">
    <property type="entry name" value="PROTEIN PSIE"/>
    <property type="match status" value="1"/>
</dbReference>
<feature type="transmembrane region" description="Helical" evidence="8">
    <location>
        <begin position="48"/>
        <end position="68"/>
    </location>
</feature>
<dbReference type="GO" id="GO:0016036">
    <property type="term" value="P:cellular response to phosphate starvation"/>
    <property type="evidence" value="ECO:0007669"/>
    <property type="project" value="InterPro"/>
</dbReference>
<keyword evidence="7 8" id="KW-0472">Membrane</keyword>
<feature type="transmembrane region" description="Helical" evidence="8">
    <location>
        <begin position="20"/>
        <end position="41"/>
    </location>
</feature>
<dbReference type="PIRSF" id="PIRSF029598">
    <property type="entry name" value="PsiE"/>
    <property type="match status" value="1"/>
</dbReference>
<evidence type="ECO:0000313" key="9">
    <source>
        <dbReference type="EMBL" id="MCL1104917.1"/>
    </source>
</evidence>